<dbReference type="Gene3D" id="3.30.450.20">
    <property type="entry name" value="PAS domain"/>
    <property type="match status" value="2"/>
</dbReference>
<protein>
    <recommendedName>
        <fullName evidence="2">histidine kinase</fullName>
        <ecNumber evidence="2">2.7.13.3</ecNumber>
    </recommendedName>
</protein>
<keyword evidence="6" id="KW-0807">Transducer</keyword>
<dbReference type="AlphaFoldDB" id="A0A1V2A5W1"/>
<dbReference type="SUPFAM" id="SSF58104">
    <property type="entry name" value="Methyl-accepting chemotaxis protein (MCP) signaling domain"/>
    <property type="match status" value="1"/>
</dbReference>
<comment type="catalytic activity">
    <reaction evidence="1">
        <text>ATP + protein L-histidine = ADP + protein N-phospho-L-histidine.</text>
        <dbReference type="EC" id="2.7.13.3"/>
    </reaction>
</comment>
<dbReference type="InterPro" id="IPR004089">
    <property type="entry name" value="MCPsignal_dom"/>
</dbReference>
<evidence type="ECO:0000313" key="11">
    <source>
        <dbReference type="Proteomes" id="UP000188613"/>
    </source>
</evidence>
<dbReference type="SMART" id="SM00086">
    <property type="entry name" value="PAC"/>
    <property type="match status" value="2"/>
</dbReference>
<dbReference type="GO" id="GO:0016020">
    <property type="term" value="C:membrane"/>
    <property type="evidence" value="ECO:0007669"/>
    <property type="project" value="InterPro"/>
</dbReference>
<dbReference type="PROSITE" id="PS50113">
    <property type="entry name" value="PAC"/>
    <property type="match status" value="2"/>
</dbReference>
<dbReference type="EC" id="2.7.13.3" evidence="2"/>
<dbReference type="SMART" id="SM00283">
    <property type="entry name" value="MA"/>
    <property type="match status" value="1"/>
</dbReference>
<evidence type="ECO:0000256" key="2">
    <source>
        <dbReference type="ARBA" id="ARBA00012438"/>
    </source>
</evidence>
<dbReference type="PANTHER" id="PTHR43304:SF1">
    <property type="entry name" value="PAC DOMAIN-CONTAINING PROTEIN"/>
    <property type="match status" value="1"/>
</dbReference>
<dbReference type="STRING" id="1714355.BTO28_12980"/>
<dbReference type="InterPro" id="IPR013655">
    <property type="entry name" value="PAS_fold_3"/>
</dbReference>
<feature type="domain" description="PAC" evidence="9">
    <location>
        <begin position="150"/>
        <end position="202"/>
    </location>
</feature>
<evidence type="ECO:0000259" key="9">
    <source>
        <dbReference type="PROSITE" id="PS50113"/>
    </source>
</evidence>
<feature type="domain" description="Methyl-accepting transducer" evidence="7">
    <location>
        <begin position="339"/>
        <end position="503"/>
    </location>
</feature>
<dbReference type="Pfam" id="PF08447">
    <property type="entry name" value="PAS_3"/>
    <property type="match status" value="2"/>
</dbReference>
<dbReference type="EMBL" id="MSFI01000021">
    <property type="protein sequence ID" value="OMP66368.1"/>
    <property type="molecule type" value="Genomic_DNA"/>
</dbReference>
<keyword evidence="4" id="KW-0808">Transferase</keyword>
<accession>A0A1V2A5W1</accession>
<evidence type="ECO:0000259" key="8">
    <source>
        <dbReference type="PROSITE" id="PS50112"/>
    </source>
</evidence>
<keyword evidence="5 10" id="KW-0418">Kinase</keyword>
<dbReference type="RefSeq" id="WP_076766932.1">
    <property type="nucleotide sequence ID" value="NZ_MSFI01000021.1"/>
</dbReference>
<dbReference type="NCBIfam" id="TIGR00229">
    <property type="entry name" value="sensory_box"/>
    <property type="match status" value="2"/>
</dbReference>
<evidence type="ECO:0000256" key="1">
    <source>
        <dbReference type="ARBA" id="ARBA00000085"/>
    </source>
</evidence>
<dbReference type="SUPFAM" id="SSF55785">
    <property type="entry name" value="PYP-like sensor domain (PAS domain)"/>
    <property type="match status" value="2"/>
</dbReference>
<dbReference type="CDD" id="cd00130">
    <property type="entry name" value="PAS"/>
    <property type="match status" value="2"/>
</dbReference>
<dbReference type="Gene3D" id="2.10.70.100">
    <property type="match status" value="1"/>
</dbReference>
<reference evidence="10 11" key="1">
    <citation type="submission" date="2016-12" db="EMBL/GenBank/DDBJ databases">
        <title>Domibacillus sp. SAB 38T whole genome sequencing.</title>
        <authorList>
            <person name="Verma A."/>
            <person name="Ojha A.K."/>
            <person name="Krishnamurthi S."/>
        </authorList>
    </citation>
    <scope>NUCLEOTIDE SEQUENCE [LARGE SCALE GENOMIC DNA]</scope>
    <source>
        <strain evidence="10 11">SAB 38</strain>
    </source>
</reference>
<dbReference type="PANTHER" id="PTHR43304">
    <property type="entry name" value="PHYTOCHROME-LIKE PROTEIN CPH1"/>
    <property type="match status" value="1"/>
</dbReference>
<evidence type="ECO:0000313" key="10">
    <source>
        <dbReference type="EMBL" id="OMP66368.1"/>
    </source>
</evidence>
<evidence type="ECO:0000256" key="3">
    <source>
        <dbReference type="ARBA" id="ARBA00022553"/>
    </source>
</evidence>
<dbReference type="GO" id="GO:0004673">
    <property type="term" value="F:protein histidine kinase activity"/>
    <property type="evidence" value="ECO:0007669"/>
    <property type="project" value="UniProtKB-EC"/>
</dbReference>
<dbReference type="Proteomes" id="UP000188613">
    <property type="component" value="Unassembled WGS sequence"/>
</dbReference>
<evidence type="ECO:0000256" key="6">
    <source>
        <dbReference type="PROSITE-ProRule" id="PRU00284"/>
    </source>
</evidence>
<dbReference type="OrthoDB" id="9807021at2"/>
<evidence type="ECO:0000256" key="5">
    <source>
        <dbReference type="ARBA" id="ARBA00022777"/>
    </source>
</evidence>
<dbReference type="PROSITE" id="PS50112">
    <property type="entry name" value="PAS"/>
    <property type="match status" value="1"/>
</dbReference>
<keyword evidence="3" id="KW-0597">Phosphoprotein</keyword>
<dbReference type="InterPro" id="IPR000014">
    <property type="entry name" value="PAS"/>
</dbReference>
<dbReference type="GO" id="GO:0007165">
    <property type="term" value="P:signal transduction"/>
    <property type="evidence" value="ECO:0007669"/>
    <property type="project" value="UniProtKB-KW"/>
</dbReference>
<evidence type="ECO:0000256" key="4">
    <source>
        <dbReference type="ARBA" id="ARBA00022679"/>
    </source>
</evidence>
<dbReference type="PROSITE" id="PS50111">
    <property type="entry name" value="CHEMOTAXIS_TRANSDUC_2"/>
    <property type="match status" value="1"/>
</dbReference>
<dbReference type="Pfam" id="PF00015">
    <property type="entry name" value="MCPsignal"/>
    <property type="match status" value="1"/>
</dbReference>
<evidence type="ECO:0000259" key="7">
    <source>
        <dbReference type="PROSITE" id="PS50111"/>
    </source>
</evidence>
<dbReference type="InterPro" id="IPR000700">
    <property type="entry name" value="PAS-assoc_C"/>
</dbReference>
<sequence length="503" mass="56539">MFFKSAQADQLAALLEESRKLRKKAEVNDFSSLFEVSGDSQEKREIAENLNAVLQMMQKNTEKVTTRLELVTEAIEVGLWEMDVVEGDPNHPDNSFVWGDEVRKMLGYRDETEFPNSLDSLVKILHPDDRDWVVESFGSYITDSSGKTPFDVEYRVLFKSGEYRWIHALGATVKDTNGVPVRIAGALIDIHEKKKKEQQLENFVTRYDLINRALVEAPWDMTVVAGDVVNPNNEFWWSPQFRKTLGYTDETDFPNVMGSWSSRLHPEDADRAVEALANHLNDYTGNTPFEEEYRLALKSGEYRWFHASGATIRDNQGVPLRVAGTIRDITYEKNKEQIVQTMTTQMQQLSDSINEMVRGVHSITSQAQELAIAQEQSTEAANKAKSSTDETKNISKFIREIAEQTNLLGLNAAIEAARAGELGRGFGIVADEVRKLAVHSSGATENIENSLSEMNELIETILHQIGNMSTLTQTQAALTEEVNASMDEINAMSKSIVEFAKTI</sequence>
<organism evidence="10 11">
    <name type="scientific">Domibacillus epiphyticus</name>
    <dbReference type="NCBI Taxonomy" id="1714355"/>
    <lineage>
        <taxon>Bacteria</taxon>
        <taxon>Bacillati</taxon>
        <taxon>Bacillota</taxon>
        <taxon>Bacilli</taxon>
        <taxon>Bacillales</taxon>
        <taxon>Bacillaceae</taxon>
        <taxon>Domibacillus</taxon>
    </lineage>
</organism>
<dbReference type="InterPro" id="IPR052162">
    <property type="entry name" value="Sensor_kinase/Photoreceptor"/>
</dbReference>
<name>A0A1V2A5W1_9BACI</name>
<dbReference type="InterPro" id="IPR035965">
    <property type="entry name" value="PAS-like_dom_sf"/>
</dbReference>
<comment type="caution">
    <text evidence="10">The sequence shown here is derived from an EMBL/GenBank/DDBJ whole genome shotgun (WGS) entry which is preliminary data.</text>
</comment>
<feature type="domain" description="PAS" evidence="8">
    <location>
        <begin position="98"/>
        <end position="144"/>
    </location>
</feature>
<keyword evidence="11" id="KW-1185">Reference proteome</keyword>
<gene>
    <name evidence="10" type="ORF">BTO28_12980</name>
</gene>
<dbReference type="Gene3D" id="1.10.287.950">
    <property type="entry name" value="Methyl-accepting chemotaxis protein"/>
    <property type="match status" value="1"/>
</dbReference>
<feature type="domain" description="PAC" evidence="9">
    <location>
        <begin position="289"/>
        <end position="341"/>
    </location>
</feature>
<proteinExistence type="predicted"/>
<dbReference type="InterPro" id="IPR001610">
    <property type="entry name" value="PAC"/>
</dbReference>